<reference evidence="1" key="1">
    <citation type="submission" date="2022-08" db="UniProtKB">
        <authorList>
            <consortium name="EnsemblMetazoa"/>
        </authorList>
    </citation>
    <scope>IDENTIFICATION</scope>
    <source>
        <strain evidence="1">05x7-T-G4-1.051#20</strain>
    </source>
</reference>
<evidence type="ECO:0000313" key="2">
    <source>
        <dbReference type="Proteomes" id="UP000005408"/>
    </source>
</evidence>
<dbReference type="EnsemblMetazoa" id="G4699.1">
    <property type="protein sequence ID" value="G4699.1:cds"/>
    <property type="gene ID" value="G4699"/>
</dbReference>
<evidence type="ECO:0000313" key="1">
    <source>
        <dbReference type="EnsemblMetazoa" id="G4699.1:cds"/>
    </source>
</evidence>
<organism evidence="1 2">
    <name type="scientific">Magallana gigas</name>
    <name type="common">Pacific oyster</name>
    <name type="synonym">Crassostrea gigas</name>
    <dbReference type="NCBI Taxonomy" id="29159"/>
    <lineage>
        <taxon>Eukaryota</taxon>
        <taxon>Metazoa</taxon>
        <taxon>Spiralia</taxon>
        <taxon>Lophotrochozoa</taxon>
        <taxon>Mollusca</taxon>
        <taxon>Bivalvia</taxon>
        <taxon>Autobranchia</taxon>
        <taxon>Pteriomorphia</taxon>
        <taxon>Ostreida</taxon>
        <taxon>Ostreoidea</taxon>
        <taxon>Ostreidae</taxon>
        <taxon>Magallana</taxon>
    </lineage>
</organism>
<dbReference type="AlphaFoldDB" id="A0A8W8MZX3"/>
<sequence>SNMYLRPLEICFSHDSIGRSFGRCTSHPYRPIGETLDDILTGKINVDSISSISVYKKNKKWFTADNRRLWVFQEAEKRGKCSEIYVRETLYIDYNKFTTKNNGESVYVRGNPGGYLWRNVPTKSIQPNKNPKITSLQTIPTSSAYTHQKCSKETDTSGTFLTKLERNVPA</sequence>
<dbReference type="PANTHER" id="PTHR35378">
    <property type="entry name" value="UNNAMED PRODUCT"/>
    <property type="match status" value="1"/>
</dbReference>
<keyword evidence="2" id="KW-1185">Reference proteome</keyword>
<protein>
    <submittedName>
        <fullName evidence="1">Uncharacterized protein</fullName>
    </submittedName>
</protein>
<dbReference type="Proteomes" id="UP000005408">
    <property type="component" value="Unassembled WGS sequence"/>
</dbReference>
<accession>A0A8W8MZX3</accession>
<dbReference type="PANTHER" id="PTHR35378:SF1">
    <property type="entry name" value="C2H2-TYPE DOMAIN-CONTAINING PROTEIN"/>
    <property type="match status" value="1"/>
</dbReference>
<name>A0A8W8MZX3_MAGGI</name>
<proteinExistence type="predicted"/>